<proteinExistence type="inferred from homology"/>
<feature type="compositionally biased region" description="Basic and acidic residues" evidence="9">
    <location>
        <begin position="497"/>
        <end position="511"/>
    </location>
</feature>
<reference evidence="11" key="1">
    <citation type="submission" date="2023-07" db="EMBL/GenBank/DDBJ databases">
        <title>Chromosome-level Genome Assembly of Striped Snakehead (Channa striata).</title>
        <authorList>
            <person name="Liu H."/>
        </authorList>
    </citation>
    <scope>NUCLEOTIDE SEQUENCE</scope>
    <source>
        <strain evidence="11">Gz</strain>
        <tissue evidence="11">Muscle</tissue>
    </source>
</reference>
<keyword evidence="8" id="KW-0808">Transferase</keyword>
<feature type="region of interest" description="Disordered" evidence="9">
    <location>
        <begin position="279"/>
        <end position="328"/>
    </location>
</feature>
<dbReference type="GO" id="GO:0005874">
    <property type="term" value="C:microtubule"/>
    <property type="evidence" value="ECO:0007669"/>
    <property type="project" value="TreeGrafter"/>
</dbReference>
<feature type="transmembrane region" description="Helical" evidence="8">
    <location>
        <begin position="207"/>
        <end position="225"/>
    </location>
</feature>
<dbReference type="GO" id="GO:0015631">
    <property type="term" value="F:tubulin binding"/>
    <property type="evidence" value="ECO:0007669"/>
    <property type="project" value="InterPro"/>
</dbReference>
<feature type="transmembrane region" description="Helical" evidence="8">
    <location>
        <begin position="39"/>
        <end position="60"/>
    </location>
</feature>
<dbReference type="GO" id="GO:0032273">
    <property type="term" value="P:positive regulation of protein polymerization"/>
    <property type="evidence" value="ECO:0007669"/>
    <property type="project" value="TreeGrafter"/>
</dbReference>
<keyword evidence="8" id="KW-0012">Acyltransferase</keyword>
<evidence type="ECO:0000256" key="6">
    <source>
        <dbReference type="ARBA" id="ARBA00022989"/>
    </source>
</evidence>
<dbReference type="GO" id="GO:0046785">
    <property type="term" value="P:microtubule polymerization"/>
    <property type="evidence" value="ECO:0007669"/>
    <property type="project" value="InterPro"/>
</dbReference>
<dbReference type="Gene3D" id="1.10.238.10">
    <property type="entry name" value="EF-hand"/>
    <property type="match status" value="1"/>
</dbReference>
<comment type="similarity">
    <text evidence="8">Belongs to the DHHC palmitoyltransferase family.</text>
</comment>
<evidence type="ECO:0000313" key="12">
    <source>
        <dbReference type="Proteomes" id="UP001187415"/>
    </source>
</evidence>
<gene>
    <name evidence="11" type="ORF">Q5P01_011149</name>
</gene>
<feature type="compositionally biased region" description="Basic and acidic residues" evidence="9">
    <location>
        <begin position="279"/>
        <end position="297"/>
    </location>
</feature>
<sequence>MNCFSKGLRRTSPMHGSSKNELVPSKPPRINGWSWPPQIFQVIGWLVYSYLAIVSFGIYIPLLPVPWKHVVYALMGVAFIVHFFTHIAAVTIDPADASVRAKQNYSCPMPLFDRTKQPHVIQDLHCYLCDVNVGPKVKHCGVCNKCVKDFDHHCKWLNTCVGGRNYWYFFVALSSATLGVFLLVVVVLFVFIQHYLDSSSLRTDPQFNSILGNGTWLVFLPLAPIKTSSAGLLTIAFITVMLSISCLLLLCHLLGFHFYLFYKGISTYDYVKMQRQKEARKRDTKVGNPDDARDHNKAPKNQESSIDCEPALSQSSSSCDFDDKGPLSSRLSESICTEMENFRKSAEKENSFYYGTGTPKENITREISMSWKRDAEEEAQCTSVNPQRAEEENGSQSAGWFLFSISTGARHRADASAGSGRKETSRLCEAQLWLCEIDKQVEDRGTSTKRKEQSDNPSTAQREPNSCTSMADQKDNINDFKVQTAKHPNISSAPLRPHSEQSKDRTSKRLSSESNGTSEGGVGSSTPVEVTALEESFRRFAIHGDTRATGKEMHGKNWSKLCKDCGVIDGKSITLTDVDIVFSKVKKKSCRTITFDEFKVALGELARKKYKEKTGEEAEAEVFKLIEGRAPIIAGVTRAVASPTVSRLTDTAKFTGSHKERFDETGRGKGKAGRVDIVDTSGYVSGYKHQGSYEKKVNKPTVAKPM</sequence>
<evidence type="ECO:0000256" key="8">
    <source>
        <dbReference type="RuleBase" id="RU079119"/>
    </source>
</evidence>
<dbReference type="PROSITE" id="PS50216">
    <property type="entry name" value="DHHC"/>
    <property type="match status" value="1"/>
</dbReference>
<comment type="subcellular location">
    <subcellularLocation>
        <location evidence="2">Cytoplasm</location>
    </subcellularLocation>
    <subcellularLocation>
        <location evidence="1">Membrane</location>
        <topology evidence="1">Multi-pass membrane protein</topology>
    </subcellularLocation>
</comment>
<comment type="catalytic activity">
    <reaction evidence="8">
        <text>L-cysteinyl-[protein] + hexadecanoyl-CoA = S-hexadecanoyl-L-cysteinyl-[protein] + CoA</text>
        <dbReference type="Rhea" id="RHEA:36683"/>
        <dbReference type="Rhea" id="RHEA-COMP:10131"/>
        <dbReference type="Rhea" id="RHEA-COMP:11032"/>
        <dbReference type="ChEBI" id="CHEBI:29950"/>
        <dbReference type="ChEBI" id="CHEBI:57287"/>
        <dbReference type="ChEBI" id="CHEBI:57379"/>
        <dbReference type="ChEBI" id="CHEBI:74151"/>
        <dbReference type="EC" id="2.3.1.225"/>
    </reaction>
</comment>
<feature type="transmembrane region" description="Helical" evidence="8">
    <location>
        <begin position="72"/>
        <end position="92"/>
    </location>
</feature>
<dbReference type="EMBL" id="JAUPFM010000008">
    <property type="protein sequence ID" value="KAK2844490.1"/>
    <property type="molecule type" value="Genomic_DNA"/>
</dbReference>
<dbReference type="GO" id="GO:0019706">
    <property type="term" value="F:protein-cysteine S-palmitoyltransferase activity"/>
    <property type="evidence" value="ECO:0007669"/>
    <property type="project" value="UniProtKB-EC"/>
</dbReference>
<evidence type="ECO:0000256" key="1">
    <source>
        <dbReference type="ARBA" id="ARBA00004141"/>
    </source>
</evidence>
<feature type="domain" description="Palmitoyltransferase DHHC" evidence="10">
    <location>
        <begin position="122"/>
        <end position="272"/>
    </location>
</feature>
<feature type="region of interest" description="Disordered" evidence="9">
    <location>
        <begin position="442"/>
        <end position="472"/>
    </location>
</feature>
<dbReference type="FunFam" id="1.10.238.10:FF:000057">
    <property type="entry name" value="Tubulin polymerization-promoting protein family member 3"/>
    <property type="match status" value="1"/>
</dbReference>
<organism evidence="11 12">
    <name type="scientific">Channa striata</name>
    <name type="common">Snakehead murrel</name>
    <name type="synonym">Ophicephalus striatus</name>
    <dbReference type="NCBI Taxonomy" id="64152"/>
    <lineage>
        <taxon>Eukaryota</taxon>
        <taxon>Metazoa</taxon>
        <taxon>Chordata</taxon>
        <taxon>Craniata</taxon>
        <taxon>Vertebrata</taxon>
        <taxon>Euteleostomi</taxon>
        <taxon>Actinopterygii</taxon>
        <taxon>Neopterygii</taxon>
        <taxon>Teleostei</taxon>
        <taxon>Neoteleostei</taxon>
        <taxon>Acanthomorphata</taxon>
        <taxon>Anabantaria</taxon>
        <taxon>Anabantiformes</taxon>
        <taxon>Channoidei</taxon>
        <taxon>Channidae</taxon>
        <taxon>Channa</taxon>
    </lineage>
</organism>
<feature type="region of interest" description="Disordered" evidence="9">
    <location>
        <begin position="1"/>
        <end position="23"/>
    </location>
</feature>
<feature type="transmembrane region" description="Helical" evidence="8">
    <location>
        <begin position="232"/>
        <end position="262"/>
    </location>
</feature>
<dbReference type="AlphaFoldDB" id="A0AA88MWF6"/>
<feature type="compositionally biased region" description="Polar residues" evidence="9">
    <location>
        <begin position="455"/>
        <end position="471"/>
    </location>
</feature>
<feature type="compositionally biased region" description="Basic and acidic residues" evidence="9">
    <location>
        <begin position="442"/>
        <end position="454"/>
    </location>
</feature>
<evidence type="ECO:0000256" key="2">
    <source>
        <dbReference type="ARBA" id="ARBA00004496"/>
    </source>
</evidence>
<dbReference type="InterPro" id="IPR008907">
    <property type="entry name" value="TPP/p25"/>
</dbReference>
<dbReference type="EC" id="2.3.1.225" evidence="8"/>
<feature type="transmembrane region" description="Helical" evidence="8">
    <location>
        <begin position="166"/>
        <end position="195"/>
    </location>
</feature>
<keyword evidence="4" id="KW-0963">Cytoplasm</keyword>
<evidence type="ECO:0000256" key="5">
    <source>
        <dbReference type="ARBA" id="ARBA00022692"/>
    </source>
</evidence>
<dbReference type="Pfam" id="PF05517">
    <property type="entry name" value="p25-alpha"/>
    <property type="match status" value="1"/>
</dbReference>
<evidence type="ECO:0000313" key="11">
    <source>
        <dbReference type="EMBL" id="KAK2844490.1"/>
    </source>
</evidence>
<feature type="region of interest" description="Disordered" evidence="9">
    <location>
        <begin position="487"/>
        <end position="527"/>
    </location>
</feature>
<dbReference type="GO" id="GO:0001578">
    <property type="term" value="P:microtubule bundle formation"/>
    <property type="evidence" value="ECO:0007669"/>
    <property type="project" value="TreeGrafter"/>
</dbReference>
<name>A0AA88MWF6_CHASR</name>
<dbReference type="Pfam" id="PF01529">
    <property type="entry name" value="DHHC"/>
    <property type="match status" value="1"/>
</dbReference>
<evidence type="ECO:0000256" key="3">
    <source>
        <dbReference type="ARBA" id="ARBA00010994"/>
    </source>
</evidence>
<dbReference type="PANTHER" id="PTHR12932">
    <property type="entry name" value="P25 ALPHA-RELATED"/>
    <property type="match status" value="1"/>
</dbReference>
<dbReference type="PANTHER" id="PTHR12932:SF18">
    <property type="entry name" value="TUBULIN POLYMERIZATION-PROMOTING PROTEIN"/>
    <property type="match status" value="1"/>
</dbReference>
<dbReference type="InterPro" id="IPR001594">
    <property type="entry name" value="Palmitoyltrfase_DHHC"/>
</dbReference>
<comment type="similarity">
    <text evidence="3">Belongs to the TPPP family.</text>
</comment>
<keyword evidence="5 8" id="KW-0812">Transmembrane</keyword>
<accession>A0AA88MWF6</accession>
<keyword evidence="7 8" id="KW-0472">Membrane</keyword>
<comment type="caution">
    <text evidence="11">The sequence shown here is derived from an EMBL/GenBank/DDBJ whole genome shotgun (WGS) entry which is preliminary data.</text>
</comment>
<dbReference type="GO" id="GO:0005737">
    <property type="term" value="C:cytoplasm"/>
    <property type="evidence" value="ECO:0007669"/>
    <property type="project" value="UniProtKB-SubCell"/>
</dbReference>
<evidence type="ECO:0000256" key="4">
    <source>
        <dbReference type="ARBA" id="ARBA00022490"/>
    </source>
</evidence>
<protein>
    <recommendedName>
        <fullName evidence="8">Palmitoyltransferase</fullName>
        <ecNumber evidence="8">2.3.1.225</ecNumber>
    </recommendedName>
</protein>
<evidence type="ECO:0000259" key="10">
    <source>
        <dbReference type="Pfam" id="PF01529"/>
    </source>
</evidence>
<dbReference type="InterPro" id="IPR011992">
    <property type="entry name" value="EF-hand-dom_pair"/>
</dbReference>
<dbReference type="SUPFAM" id="SSF47473">
    <property type="entry name" value="EF-hand"/>
    <property type="match status" value="1"/>
</dbReference>
<dbReference type="GO" id="GO:0016020">
    <property type="term" value="C:membrane"/>
    <property type="evidence" value="ECO:0007669"/>
    <property type="project" value="UniProtKB-SubCell"/>
</dbReference>
<keyword evidence="6 8" id="KW-1133">Transmembrane helix</keyword>
<feature type="region of interest" description="Disordered" evidence="9">
    <location>
        <begin position="373"/>
        <end position="396"/>
    </location>
</feature>
<comment type="domain">
    <text evidence="8">The DHHC domain is required for palmitoyltransferase activity.</text>
</comment>
<evidence type="ECO:0000256" key="9">
    <source>
        <dbReference type="SAM" id="MobiDB-lite"/>
    </source>
</evidence>
<keyword evidence="12" id="KW-1185">Reference proteome</keyword>
<evidence type="ECO:0000256" key="7">
    <source>
        <dbReference type="ARBA" id="ARBA00023136"/>
    </source>
</evidence>
<dbReference type="Proteomes" id="UP001187415">
    <property type="component" value="Unassembled WGS sequence"/>
</dbReference>